<reference evidence="1" key="2">
    <citation type="journal article" date="2015" name="Data Brief">
        <title>Shoot transcriptome of the giant reed, Arundo donax.</title>
        <authorList>
            <person name="Barrero R.A."/>
            <person name="Guerrero F.D."/>
            <person name="Moolhuijzen P."/>
            <person name="Goolsby J.A."/>
            <person name="Tidwell J."/>
            <person name="Bellgard S.E."/>
            <person name="Bellgard M.I."/>
        </authorList>
    </citation>
    <scope>NUCLEOTIDE SEQUENCE</scope>
    <source>
        <tissue evidence="1">Shoot tissue taken approximately 20 cm above the soil surface</tissue>
    </source>
</reference>
<dbReference type="EMBL" id="GBRH01262907">
    <property type="protein sequence ID" value="JAD34988.1"/>
    <property type="molecule type" value="Transcribed_RNA"/>
</dbReference>
<protein>
    <submittedName>
        <fullName evidence="1">Uncharacterized protein</fullName>
    </submittedName>
</protein>
<reference evidence="1" key="1">
    <citation type="submission" date="2014-09" db="EMBL/GenBank/DDBJ databases">
        <authorList>
            <person name="Magalhaes I.L.F."/>
            <person name="Oliveira U."/>
            <person name="Santos F.R."/>
            <person name="Vidigal T.H.D.A."/>
            <person name="Brescovit A.D."/>
            <person name="Santos A.J."/>
        </authorList>
    </citation>
    <scope>NUCLEOTIDE SEQUENCE</scope>
    <source>
        <tissue evidence="1">Shoot tissue taken approximately 20 cm above the soil surface</tissue>
    </source>
</reference>
<accession>A0A0A9PZW4</accession>
<sequence length="67" mass="7618">MLHPVDLHGQACPLCNCSALHWAQSHTCLSSERNISDHLRTVRHGCMHRAHIGKKSHLVEFSLQAFY</sequence>
<dbReference type="AlphaFoldDB" id="A0A0A9PZW4"/>
<evidence type="ECO:0000313" key="1">
    <source>
        <dbReference type="EMBL" id="JAD34988.1"/>
    </source>
</evidence>
<name>A0A0A9PZW4_ARUDO</name>
<proteinExistence type="predicted"/>
<organism evidence="1">
    <name type="scientific">Arundo donax</name>
    <name type="common">Giant reed</name>
    <name type="synonym">Donax arundinaceus</name>
    <dbReference type="NCBI Taxonomy" id="35708"/>
    <lineage>
        <taxon>Eukaryota</taxon>
        <taxon>Viridiplantae</taxon>
        <taxon>Streptophyta</taxon>
        <taxon>Embryophyta</taxon>
        <taxon>Tracheophyta</taxon>
        <taxon>Spermatophyta</taxon>
        <taxon>Magnoliopsida</taxon>
        <taxon>Liliopsida</taxon>
        <taxon>Poales</taxon>
        <taxon>Poaceae</taxon>
        <taxon>PACMAD clade</taxon>
        <taxon>Arundinoideae</taxon>
        <taxon>Arundineae</taxon>
        <taxon>Arundo</taxon>
    </lineage>
</organism>